<keyword evidence="4" id="KW-1185">Reference proteome</keyword>
<feature type="domain" description="Ig-like" evidence="2">
    <location>
        <begin position="283"/>
        <end position="365"/>
    </location>
</feature>
<evidence type="ECO:0000256" key="1">
    <source>
        <dbReference type="SAM" id="MobiDB-lite"/>
    </source>
</evidence>
<feature type="region of interest" description="Disordered" evidence="1">
    <location>
        <begin position="226"/>
        <end position="255"/>
    </location>
</feature>
<evidence type="ECO:0000259" key="2">
    <source>
        <dbReference type="PROSITE" id="PS50835"/>
    </source>
</evidence>
<dbReference type="SMART" id="SM00408">
    <property type="entry name" value="IGc2"/>
    <property type="match status" value="1"/>
</dbReference>
<dbReference type="Proteomes" id="UP001163046">
    <property type="component" value="Unassembled WGS sequence"/>
</dbReference>
<dbReference type="InterPro" id="IPR013783">
    <property type="entry name" value="Ig-like_fold"/>
</dbReference>
<protein>
    <recommendedName>
        <fullName evidence="2">Ig-like domain-containing protein</fullName>
    </recommendedName>
</protein>
<comment type="caution">
    <text evidence="3">The sequence shown here is derived from an EMBL/GenBank/DDBJ whole genome shotgun (WGS) entry which is preliminary data.</text>
</comment>
<evidence type="ECO:0000313" key="4">
    <source>
        <dbReference type="Proteomes" id="UP001163046"/>
    </source>
</evidence>
<dbReference type="OrthoDB" id="6127080at2759"/>
<sequence length="387" mass="43169">MSNQKPKGPLLEKGMNFTRNTKSKTNKAIYTIREVFQDDIYETKGMACAVDVRGSVGLLTWSGVFGADSTSKSIAESIVMDRFSKTFPEDLENRRLSNGSIKENGRFSFITVNGVDPTSITSLDLLPRNDIKTSDFIAYSFYGKEVLELNFKYDENQKKHKLDTGEGKKRIKFLEKSSIIGAPIMVDQDNRKVVVGVVGVSGGELSPYFITEKDIKELDLSKEEKAKDKSKLVTGQGRNLKEGLKDGPSSSGTDECDAKFEIQSSDKNIEKVIPAETRSTHEPIKIEVKPMHQEQKEGSRVEFMCNVLGKSEVSYKWLKDGTEIKGENNCNLVLDCVKMHDFGCYECQVSDTNGPSRLSAKSELDVVPRDGMGEYCLSCFHTEYCVA</sequence>
<dbReference type="InterPro" id="IPR036179">
    <property type="entry name" value="Ig-like_dom_sf"/>
</dbReference>
<reference evidence="3" key="1">
    <citation type="submission" date="2023-01" db="EMBL/GenBank/DDBJ databases">
        <title>Genome assembly of the deep-sea coral Lophelia pertusa.</title>
        <authorList>
            <person name="Herrera S."/>
            <person name="Cordes E."/>
        </authorList>
    </citation>
    <scope>NUCLEOTIDE SEQUENCE</scope>
    <source>
        <strain evidence="3">USNM1676648</strain>
        <tissue evidence="3">Polyp</tissue>
    </source>
</reference>
<dbReference type="InterPro" id="IPR007110">
    <property type="entry name" value="Ig-like_dom"/>
</dbReference>
<dbReference type="AlphaFoldDB" id="A0A9W9YQ47"/>
<name>A0A9W9YQ47_9CNID</name>
<dbReference type="EMBL" id="MU827307">
    <property type="protein sequence ID" value="KAJ7361992.1"/>
    <property type="molecule type" value="Genomic_DNA"/>
</dbReference>
<proteinExistence type="predicted"/>
<dbReference type="Pfam" id="PF13927">
    <property type="entry name" value="Ig_3"/>
    <property type="match status" value="1"/>
</dbReference>
<gene>
    <name evidence="3" type="ORF">OS493_013078</name>
</gene>
<evidence type="ECO:0000313" key="3">
    <source>
        <dbReference type="EMBL" id="KAJ7361992.1"/>
    </source>
</evidence>
<dbReference type="InterPro" id="IPR003598">
    <property type="entry name" value="Ig_sub2"/>
</dbReference>
<accession>A0A9W9YQ47</accession>
<dbReference type="PROSITE" id="PS50835">
    <property type="entry name" value="IG_LIKE"/>
    <property type="match status" value="1"/>
</dbReference>
<dbReference type="Gene3D" id="2.60.40.10">
    <property type="entry name" value="Immunoglobulins"/>
    <property type="match status" value="1"/>
</dbReference>
<dbReference type="SUPFAM" id="SSF48726">
    <property type="entry name" value="Immunoglobulin"/>
    <property type="match status" value="1"/>
</dbReference>
<organism evidence="3 4">
    <name type="scientific">Desmophyllum pertusum</name>
    <dbReference type="NCBI Taxonomy" id="174260"/>
    <lineage>
        <taxon>Eukaryota</taxon>
        <taxon>Metazoa</taxon>
        <taxon>Cnidaria</taxon>
        <taxon>Anthozoa</taxon>
        <taxon>Hexacorallia</taxon>
        <taxon>Scleractinia</taxon>
        <taxon>Caryophylliina</taxon>
        <taxon>Caryophylliidae</taxon>
        <taxon>Desmophyllum</taxon>
    </lineage>
</organism>